<feature type="region of interest" description="Disordered" evidence="1">
    <location>
        <begin position="1"/>
        <end position="31"/>
    </location>
</feature>
<evidence type="ECO:0000313" key="2">
    <source>
        <dbReference type="EMBL" id="KAG2658310.1"/>
    </source>
</evidence>
<sequence length="256" mass="26960">MSIISFLHRPGAHPGPQGPLRHLPEKPSADDLRRRVRVRQQGAQLVRGQACGHVHAAPEPAREHQGRGRRRGGAARHHDAAPVLVDPRHVRPHLVLLLPSDESRRDNDTQEGNGQLLPLLGGSAPSAEAGDPGHVLRQLPLPGHRHGAGGGGGGRGHRRPVRNLRGGGGGRGGGGARGGAGQVGRLHGPSQRGSGPRDPVRIRLAKVPCLRHRLWLGPAGQGADRVGGQERRRDAGGGGTRRRWRGGGCLSAGGRW</sequence>
<feature type="region of interest" description="Disordered" evidence="1">
    <location>
        <begin position="219"/>
        <end position="256"/>
    </location>
</feature>
<comment type="caution">
    <text evidence="2">The sequence shown here is derived from an EMBL/GenBank/DDBJ whole genome shotgun (WGS) entry which is preliminary data.</text>
</comment>
<feature type="region of interest" description="Disordered" evidence="1">
    <location>
        <begin position="48"/>
        <end position="85"/>
    </location>
</feature>
<accession>A0A8T0XE36</accession>
<gene>
    <name evidence="2" type="ORF">PVAP13_1KG249225</name>
</gene>
<dbReference type="Proteomes" id="UP000823388">
    <property type="component" value="Chromosome 1K"/>
</dbReference>
<dbReference type="EMBL" id="CM029037">
    <property type="protein sequence ID" value="KAG2658310.1"/>
    <property type="molecule type" value="Genomic_DNA"/>
</dbReference>
<keyword evidence="3" id="KW-1185">Reference proteome</keyword>
<feature type="compositionally biased region" description="Gly residues" evidence="1">
    <location>
        <begin position="165"/>
        <end position="182"/>
    </location>
</feature>
<feature type="compositionally biased region" description="Basic and acidic residues" evidence="1">
    <location>
        <begin position="22"/>
        <end position="31"/>
    </location>
</feature>
<feature type="region of interest" description="Disordered" evidence="1">
    <location>
        <begin position="98"/>
        <end position="199"/>
    </location>
</feature>
<reference evidence="2 3" key="1">
    <citation type="submission" date="2020-05" db="EMBL/GenBank/DDBJ databases">
        <title>WGS assembly of Panicum virgatum.</title>
        <authorList>
            <person name="Lovell J.T."/>
            <person name="Jenkins J."/>
            <person name="Shu S."/>
            <person name="Juenger T.E."/>
            <person name="Schmutz J."/>
        </authorList>
    </citation>
    <scope>NUCLEOTIDE SEQUENCE [LARGE SCALE GENOMIC DNA]</scope>
    <source>
        <strain evidence="3">cv. AP13</strain>
    </source>
</reference>
<feature type="compositionally biased region" description="Gly residues" evidence="1">
    <location>
        <begin position="246"/>
        <end position="256"/>
    </location>
</feature>
<dbReference type="AlphaFoldDB" id="A0A8T0XE36"/>
<protein>
    <submittedName>
        <fullName evidence="2">Uncharacterized protein</fullName>
    </submittedName>
</protein>
<name>A0A8T0XE36_PANVG</name>
<proteinExistence type="predicted"/>
<evidence type="ECO:0000313" key="3">
    <source>
        <dbReference type="Proteomes" id="UP000823388"/>
    </source>
</evidence>
<evidence type="ECO:0000256" key="1">
    <source>
        <dbReference type="SAM" id="MobiDB-lite"/>
    </source>
</evidence>
<organism evidence="2 3">
    <name type="scientific">Panicum virgatum</name>
    <name type="common">Blackwell switchgrass</name>
    <dbReference type="NCBI Taxonomy" id="38727"/>
    <lineage>
        <taxon>Eukaryota</taxon>
        <taxon>Viridiplantae</taxon>
        <taxon>Streptophyta</taxon>
        <taxon>Embryophyta</taxon>
        <taxon>Tracheophyta</taxon>
        <taxon>Spermatophyta</taxon>
        <taxon>Magnoliopsida</taxon>
        <taxon>Liliopsida</taxon>
        <taxon>Poales</taxon>
        <taxon>Poaceae</taxon>
        <taxon>PACMAD clade</taxon>
        <taxon>Panicoideae</taxon>
        <taxon>Panicodae</taxon>
        <taxon>Paniceae</taxon>
        <taxon>Panicinae</taxon>
        <taxon>Panicum</taxon>
        <taxon>Panicum sect. Hiantes</taxon>
    </lineage>
</organism>